<accession>A0AAN9TF43</accession>
<gene>
    <name evidence="2" type="ORF">V9T40_004788</name>
</gene>
<feature type="compositionally biased region" description="Basic and acidic residues" evidence="1">
    <location>
        <begin position="33"/>
        <end position="48"/>
    </location>
</feature>
<feature type="region of interest" description="Disordered" evidence="1">
    <location>
        <begin position="60"/>
        <end position="102"/>
    </location>
</feature>
<protein>
    <submittedName>
        <fullName evidence="2">Uncharacterized protein</fullName>
    </submittedName>
</protein>
<keyword evidence="3" id="KW-1185">Reference proteome</keyword>
<feature type="region of interest" description="Disordered" evidence="1">
    <location>
        <begin position="1"/>
        <end position="48"/>
    </location>
</feature>
<evidence type="ECO:0000313" key="2">
    <source>
        <dbReference type="EMBL" id="KAK7583825.1"/>
    </source>
</evidence>
<sequence length="130" mass="14314">MKIRPRPTCDACAPHAAPRRVARRRGDATGLGEKARPEGIDLQRDTQRRLGQRKYCTYATLFPSPPLPPPPPPPPPHSSSSSSFCSQHTRRVYPSRAVGRRGRLPIASAQLASKSWPNYCRVESTVESSG</sequence>
<comment type="caution">
    <text evidence="2">The sequence shown here is derived from an EMBL/GenBank/DDBJ whole genome shotgun (WGS) entry which is preliminary data.</text>
</comment>
<dbReference type="EMBL" id="JBBCAQ010000032">
    <property type="protein sequence ID" value="KAK7583825.1"/>
    <property type="molecule type" value="Genomic_DNA"/>
</dbReference>
<evidence type="ECO:0000313" key="3">
    <source>
        <dbReference type="Proteomes" id="UP001367676"/>
    </source>
</evidence>
<organism evidence="2 3">
    <name type="scientific">Parthenolecanium corni</name>
    <dbReference type="NCBI Taxonomy" id="536013"/>
    <lineage>
        <taxon>Eukaryota</taxon>
        <taxon>Metazoa</taxon>
        <taxon>Ecdysozoa</taxon>
        <taxon>Arthropoda</taxon>
        <taxon>Hexapoda</taxon>
        <taxon>Insecta</taxon>
        <taxon>Pterygota</taxon>
        <taxon>Neoptera</taxon>
        <taxon>Paraneoptera</taxon>
        <taxon>Hemiptera</taxon>
        <taxon>Sternorrhyncha</taxon>
        <taxon>Coccoidea</taxon>
        <taxon>Coccidae</taxon>
        <taxon>Parthenolecanium</taxon>
    </lineage>
</organism>
<feature type="compositionally biased region" description="Pro residues" evidence="1">
    <location>
        <begin position="63"/>
        <end position="77"/>
    </location>
</feature>
<reference evidence="2 3" key="1">
    <citation type="submission" date="2024-03" db="EMBL/GenBank/DDBJ databases">
        <title>Adaptation during the transition from Ophiocordyceps entomopathogen to insect associate is accompanied by gene loss and intensified selection.</title>
        <authorList>
            <person name="Ward C.M."/>
            <person name="Onetto C.A."/>
            <person name="Borneman A.R."/>
        </authorList>
    </citation>
    <scope>NUCLEOTIDE SEQUENCE [LARGE SCALE GENOMIC DNA]</scope>
    <source>
        <strain evidence="2">AWRI1</strain>
        <tissue evidence="2">Single Adult Female</tissue>
    </source>
</reference>
<dbReference type="Proteomes" id="UP001367676">
    <property type="component" value="Unassembled WGS sequence"/>
</dbReference>
<evidence type="ECO:0000256" key="1">
    <source>
        <dbReference type="SAM" id="MobiDB-lite"/>
    </source>
</evidence>
<name>A0AAN9TF43_9HEMI</name>
<feature type="compositionally biased region" description="Basic residues" evidence="1">
    <location>
        <begin position="88"/>
        <end position="102"/>
    </location>
</feature>
<dbReference type="AlphaFoldDB" id="A0AAN9TF43"/>
<proteinExistence type="predicted"/>